<dbReference type="AlphaFoldDB" id="A0A0H2Y2Y0"/>
<sequence length="240" mass="26915">MSCPAPAVERWPGVRLRIPGRRRLAPSSDRPSRIDGTCRECEWRRPPRSPSSLDYRPRKGFARVRRNVQCELLNVSPRSYSEVLGRHGMGPPPTTASESTTMTMTMTETTPTMKLNHLSFPSADTLATARFFERYLGFTIAGSWDKSWILKRPGFDVVIDHVGDGVPAWPTNFHVGFELPSLDAVHALFARFKEEGVAMETDVFNNGRGSRFFCRAPGGVMFELNTRADAAPEYQGTFDD</sequence>
<dbReference type="CDD" id="cd06587">
    <property type="entry name" value="VOC"/>
    <property type="match status" value="1"/>
</dbReference>
<organism evidence="2">
    <name type="scientific">Burkholderia orbicola (strain AU 1054)</name>
    <dbReference type="NCBI Taxonomy" id="331271"/>
    <lineage>
        <taxon>Bacteria</taxon>
        <taxon>Pseudomonadati</taxon>
        <taxon>Pseudomonadota</taxon>
        <taxon>Betaproteobacteria</taxon>
        <taxon>Burkholderiales</taxon>
        <taxon>Burkholderiaceae</taxon>
        <taxon>Burkholderia</taxon>
        <taxon>Burkholderia cepacia complex</taxon>
        <taxon>Burkholderia orbicola</taxon>
    </lineage>
</organism>
<dbReference type="InterPro" id="IPR004360">
    <property type="entry name" value="Glyas_Fos-R_dOase_dom"/>
</dbReference>
<keyword evidence="2" id="KW-0560">Oxidoreductase</keyword>
<dbReference type="InterPro" id="IPR029068">
    <property type="entry name" value="Glyas_Bleomycin-R_OHBP_Dase"/>
</dbReference>
<dbReference type="PROSITE" id="PS51819">
    <property type="entry name" value="VOC"/>
    <property type="match status" value="1"/>
</dbReference>
<dbReference type="InterPro" id="IPR037523">
    <property type="entry name" value="VOC_core"/>
</dbReference>
<name>A0A0H2Y2Y0_BURO1</name>
<dbReference type="EMBL" id="CP000380">
    <property type="protein sequence ID" value="ABF81384.1"/>
    <property type="molecule type" value="Genomic_DNA"/>
</dbReference>
<evidence type="ECO:0000259" key="1">
    <source>
        <dbReference type="PROSITE" id="PS51819"/>
    </source>
</evidence>
<dbReference type="Gene3D" id="3.10.180.10">
    <property type="entry name" value="2,3-Dihydroxybiphenyl 1,2-Dioxygenase, domain 1"/>
    <property type="match status" value="1"/>
</dbReference>
<accession>A0A0H2Y2Y0</accession>
<dbReference type="Pfam" id="PF00903">
    <property type="entry name" value="Glyoxalase"/>
    <property type="match status" value="1"/>
</dbReference>
<gene>
    <name evidence="2" type="ordered locus">Bcen_6525</name>
</gene>
<reference evidence="2" key="1">
    <citation type="submission" date="2006-05" db="EMBL/GenBank/DDBJ databases">
        <title>Complete sequence of chromosome 3 of Burkholderia cenocepacia AU 1054.</title>
        <authorList>
            <consortium name="US DOE Joint Genome Institute"/>
            <person name="Copeland A."/>
            <person name="Lucas S."/>
            <person name="Lapidus A."/>
            <person name="Barry K."/>
            <person name="Detter J.C."/>
            <person name="Glavina del Rio T."/>
            <person name="Hammon N."/>
            <person name="Israni S."/>
            <person name="Dalin E."/>
            <person name="Tice H."/>
            <person name="Pitluck S."/>
            <person name="Chain P."/>
            <person name="Malfatti S."/>
            <person name="Shin M."/>
            <person name="Vergez L."/>
            <person name="Schmutz J."/>
            <person name="Larimer F."/>
            <person name="Land M."/>
            <person name="Hauser L."/>
            <person name="Kyrpides N."/>
            <person name="Lykidis A."/>
            <person name="LiPuma J.J."/>
            <person name="Konstantinidis K."/>
            <person name="Tiedje J.M."/>
            <person name="Richardson P."/>
        </authorList>
    </citation>
    <scope>NUCLEOTIDE SEQUENCE [LARGE SCALE GENOMIC DNA]</scope>
    <source>
        <strain evidence="2">AU 1054</strain>
    </source>
</reference>
<protein>
    <submittedName>
        <fullName evidence="2">Glyoxalase/bleomycin resistance protein/dioxygenase</fullName>
    </submittedName>
</protein>
<feature type="domain" description="VOC" evidence="1">
    <location>
        <begin position="114"/>
        <end position="227"/>
    </location>
</feature>
<proteinExistence type="predicted"/>
<dbReference type="GO" id="GO:0051213">
    <property type="term" value="F:dioxygenase activity"/>
    <property type="evidence" value="ECO:0007669"/>
    <property type="project" value="UniProtKB-KW"/>
</dbReference>
<keyword evidence="2" id="KW-0223">Dioxygenase</keyword>
<dbReference type="SUPFAM" id="SSF54593">
    <property type="entry name" value="Glyoxalase/Bleomycin resistance protein/Dihydroxybiphenyl dioxygenase"/>
    <property type="match status" value="1"/>
</dbReference>
<evidence type="ECO:0000313" key="2">
    <source>
        <dbReference type="EMBL" id="ABF81384.1"/>
    </source>
</evidence>
<dbReference type="HOGENOM" id="CLU_1154685_0_0_4"/>